<dbReference type="EMBL" id="JACDUU010000005">
    <property type="protein sequence ID" value="MBA2871922.1"/>
    <property type="molecule type" value="Genomic_DNA"/>
</dbReference>
<accession>A0A7V9Z0P0</accession>
<dbReference type="Pfam" id="PF10604">
    <property type="entry name" value="Polyketide_cyc2"/>
    <property type="match status" value="1"/>
</dbReference>
<dbReference type="CDD" id="cd07812">
    <property type="entry name" value="SRPBCC"/>
    <property type="match status" value="1"/>
</dbReference>
<name>A0A7V9Z0P0_9BACL</name>
<protein>
    <submittedName>
        <fullName evidence="1">Ligand-binding SRPBCC domain-containing protein</fullName>
    </submittedName>
</protein>
<dbReference type="Proteomes" id="UP000580891">
    <property type="component" value="Unassembled WGS sequence"/>
</dbReference>
<evidence type="ECO:0000313" key="1">
    <source>
        <dbReference type="EMBL" id="MBA2871922.1"/>
    </source>
</evidence>
<dbReference type="SUPFAM" id="SSF55961">
    <property type="entry name" value="Bet v1-like"/>
    <property type="match status" value="1"/>
</dbReference>
<reference evidence="1 2" key="1">
    <citation type="submission" date="2020-07" db="EMBL/GenBank/DDBJ databases">
        <title>Genomic Encyclopedia of Type Strains, Phase IV (KMG-IV): sequencing the most valuable type-strain genomes for metagenomic binning, comparative biology and taxonomic classification.</title>
        <authorList>
            <person name="Goeker M."/>
        </authorList>
    </citation>
    <scope>NUCLEOTIDE SEQUENCE [LARGE SCALE GENOMIC DNA]</scope>
    <source>
        <strain evidence="1 2">DSM 25220</strain>
    </source>
</reference>
<dbReference type="Gene3D" id="3.30.530.20">
    <property type="match status" value="1"/>
</dbReference>
<dbReference type="InterPro" id="IPR023393">
    <property type="entry name" value="START-like_dom_sf"/>
</dbReference>
<gene>
    <name evidence="1" type="ORF">HNQ85_002212</name>
</gene>
<organism evidence="1 2">
    <name type="scientific">[Anoxybacillus] calidus</name>
    <dbReference type="NCBI Taxonomy" id="575178"/>
    <lineage>
        <taxon>Bacteria</taxon>
        <taxon>Bacillati</taxon>
        <taxon>Bacillota</taxon>
        <taxon>Bacilli</taxon>
        <taxon>Bacillales</taxon>
        <taxon>Anoxybacillaceae</taxon>
        <taxon>Paranoxybacillus</taxon>
    </lineage>
</organism>
<dbReference type="InterPro" id="IPR019587">
    <property type="entry name" value="Polyketide_cyclase/dehydratase"/>
</dbReference>
<dbReference type="RefSeq" id="WP_181537733.1">
    <property type="nucleotide sequence ID" value="NZ_JACDUU010000005.1"/>
</dbReference>
<evidence type="ECO:0000313" key="2">
    <source>
        <dbReference type="Proteomes" id="UP000580891"/>
    </source>
</evidence>
<comment type="caution">
    <text evidence="1">The sequence shown here is derived from an EMBL/GenBank/DDBJ whole genome shotgun (WGS) entry which is preliminary data.</text>
</comment>
<proteinExistence type="predicted"/>
<sequence length="151" mass="17768">MKKWTKSIEINAPIEAVWELFDGSLENMQKIMPQVVEHTPVHETEEVVGSVYRQKYREGKRVIEYDVKTLEYADNSAYKKLKVGFNLGNMFDITACYELEKKDENRTEFTYTVTNEPLKWYTKLFLLFATEKVVIDFVERVKKVAEGQLVK</sequence>
<dbReference type="AlphaFoldDB" id="A0A7V9Z0P0"/>
<keyword evidence="2" id="KW-1185">Reference proteome</keyword>